<keyword evidence="5" id="KW-1185">Reference proteome</keyword>
<dbReference type="SMART" id="SM00474">
    <property type="entry name" value="35EXOc"/>
    <property type="match status" value="1"/>
</dbReference>
<feature type="domain" description="DNA-directed DNA polymerase family A palm" evidence="3">
    <location>
        <begin position="370"/>
        <end position="553"/>
    </location>
</feature>
<dbReference type="Pfam" id="PF01612">
    <property type="entry name" value="DNA_pol_A_exo1"/>
    <property type="match status" value="1"/>
</dbReference>
<dbReference type="PANTHER" id="PTHR10133:SF27">
    <property type="entry name" value="DNA POLYMERASE NU"/>
    <property type="match status" value="1"/>
</dbReference>
<sequence>MRQLTYRLKGQPISIHVVESERDLPAFEEFVSRYRILGFDTETTGLDWWAPDFRCRLAQFGTGSETWVIPVELGPAFAEAVRRALRRLEWLVAHNGTYDLHVVEQTLGIPLEELAPKMWDTKLLAHLVDPRAVKERGPGLKLEELTKFYVCETTADEVKGSMTLIAKKYKTTKEKIWKLVELFDPDFLLYAGMDPALAYRLFQILYRLVPARSKAQGLIGWEHQLAHVTAKMERTGYLLDVEYAETRCAELTAEQQEWEAVARSFEVENPNSNQQLVEAFTRMGVKLTKRTKKGQLAMDDDVLSGLKHPLADAVIKSRKASKWRKTWFERALNGRDANNRVHAGINSLQARTSRMSITGSIPAQTFPSGDGYVRHMFLADEGHVSCSIDFGNMELRYLAAFSRDKTMLDAFLHGRDLHQITADAAGVPRKVGKMANFLTVYGGGWAALMEQAGVDEETARAVLEAFAATYPGVGAFGRRLADEARRTGYVWTATGRRLPVDPGKWFRALNYFIQGGSRDVTARALLKLDAAGFTPYMRLPIHDEIVFSFPEKEAPEMAKEAARLMEFPVQGLLIPADAEIGGRSWGSVLELEESKH</sequence>
<accession>A0A9E8S1V9</accession>
<evidence type="ECO:0000259" key="3">
    <source>
        <dbReference type="SMART" id="SM00482"/>
    </source>
</evidence>
<gene>
    <name evidence="4" type="primary">19</name>
    <name evidence="4" type="ORF">SEA_SUCCESS_19</name>
</gene>
<dbReference type="InterPro" id="IPR002562">
    <property type="entry name" value="3'-5'_exonuclease_dom"/>
</dbReference>
<dbReference type="Gene3D" id="3.30.70.370">
    <property type="match status" value="1"/>
</dbReference>
<dbReference type="EMBL" id="OP751148">
    <property type="protein sequence ID" value="WAB08806.1"/>
    <property type="molecule type" value="Genomic_DNA"/>
</dbReference>
<keyword evidence="1" id="KW-0235">DNA replication</keyword>
<dbReference type="GO" id="GO:0003677">
    <property type="term" value="F:DNA binding"/>
    <property type="evidence" value="ECO:0007669"/>
    <property type="project" value="InterPro"/>
</dbReference>
<dbReference type="PANTHER" id="PTHR10133">
    <property type="entry name" value="DNA POLYMERASE I"/>
    <property type="match status" value="1"/>
</dbReference>
<protein>
    <submittedName>
        <fullName evidence="4">DNA polymerase I</fullName>
    </submittedName>
</protein>
<evidence type="ECO:0000259" key="2">
    <source>
        <dbReference type="SMART" id="SM00474"/>
    </source>
</evidence>
<dbReference type="Gene3D" id="3.30.420.10">
    <property type="entry name" value="Ribonuclease H-like superfamily/Ribonuclease H"/>
    <property type="match status" value="1"/>
</dbReference>
<reference evidence="4" key="1">
    <citation type="submission" date="2022-10" db="EMBL/GenBank/DDBJ databases">
        <authorList>
            <person name="Roth M.A."/>
            <person name="Wohlstadter N.E."/>
            <person name="Arguedas X."/>
            <person name="Leighton H.R."/>
            <person name="Msuya J.A."/>
            <person name="Pravda N."/>
            <person name="Shaffer C.D."/>
            <person name="Weston-Hafer K.A."/>
            <person name="Russell D.A."/>
            <person name="Jacobs-Sera D."/>
            <person name="Hatfull G.F."/>
        </authorList>
    </citation>
    <scope>NUCLEOTIDE SEQUENCE</scope>
</reference>
<dbReference type="InterPro" id="IPR012337">
    <property type="entry name" value="RNaseH-like_sf"/>
</dbReference>
<dbReference type="SMART" id="SM00482">
    <property type="entry name" value="POLAc"/>
    <property type="match status" value="1"/>
</dbReference>
<evidence type="ECO:0000313" key="5">
    <source>
        <dbReference type="Proteomes" id="UP001163413"/>
    </source>
</evidence>
<organism evidence="4 5">
    <name type="scientific">Streptomyces phage Success</name>
    <dbReference type="NCBI Taxonomy" id="2999013"/>
    <lineage>
        <taxon>Viruses</taxon>
        <taxon>Duplodnaviria</taxon>
        <taxon>Heunggongvirae</taxon>
        <taxon>Uroviricota</taxon>
        <taxon>Caudoviricetes</taxon>
        <taxon>Successvirus</taxon>
        <taxon>Successvirus success</taxon>
    </lineage>
</organism>
<dbReference type="InterPro" id="IPR043502">
    <property type="entry name" value="DNA/RNA_pol_sf"/>
</dbReference>
<dbReference type="Gene3D" id="1.10.150.20">
    <property type="entry name" value="5' to 3' exonuclease, C-terminal subdomain"/>
    <property type="match status" value="1"/>
</dbReference>
<dbReference type="Gene3D" id="1.20.1060.10">
    <property type="entry name" value="Taq DNA Polymerase, Chain T, domain 4"/>
    <property type="match status" value="1"/>
</dbReference>
<dbReference type="KEGG" id="vg:80020210"/>
<evidence type="ECO:0000313" key="4">
    <source>
        <dbReference type="EMBL" id="WAB08806.1"/>
    </source>
</evidence>
<dbReference type="SUPFAM" id="SSF53098">
    <property type="entry name" value="Ribonuclease H-like"/>
    <property type="match status" value="1"/>
</dbReference>
<dbReference type="GeneID" id="80020210"/>
<feature type="domain" description="3'-5' exonuclease" evidence="2">
    <location>
        <begin position="15"/>
        <end position="210"/>
    </location>
</feature>
<dbReference type="SUPFAM" id="SSF56672">
    <property type="entry name" value="DNA/RNA polymerases"/>
    <property type="match status" value="1"/>
</dbReference>
<dbReference type="GO" id="GO:0008408">
    <property type="term" value="F:3'-5' exonuclease activity"/>
    <property type="evidence" value="ECO:0007669"/>
    <property type="project" value="InterPro"/>
</dbReference>
<dbReference type="RefSeq" id="YP_010755551.1">
    <property type="nucleotide sequence ID" value="NC_073472.1"/>
</dbReference>
<dbReference type="GO" id="GO:0006261">
    <property type="term" value="P:DNA-templated DNA replication"/>
    <property type="evidence" value="ECO:0007669"/>
    <property type="project" value="InterPro"/>
</dbReference>
<dbReference type="InterPro" id="IPR002298">
    <property type="entry name" value="DNA_polymerase_A"/>
</dbReference>
<evidence type="ECO:0000256" key="1">
    <source>
        <dbReference type="ARBA" id="ARBA00022705"/>
    </source>
</evidence>
<dbReference type="GO" id="GO:0006302">
    <property type="term" value="P:double-strand break repair"/>
    <property type="evidence" value="ECO:0007669"/>
    <property type="project" value="TreeGrafter"/>
</dbReference>
<dbReference type="Proteomes" id="UP001163413">
    <property type="component" value="Segment"/>
</dbReference>
<dbReference type="GO" id="GO:0003887">
    <property type="term" value="F:DNA-directed DNA polymerase activity"/>
    <property type="evidence" value="ECO:0007669"/>
    <property type="project" value="InterPro"/>
</dbReference>
<dbReference type="Pfam" id="PF00476">
    <property type="entry name" value="DNA_pol_A"/>
    <property type="match status" value="1"/>
</dbReference>
<dbReference type="InterPro" id="IPR036397">
    <property type="entry name" value="RNaseH_sf"/>
</dbReference>
<name>A0A9E8S1V9_9CAUD</name>
<dbReference type="InterPro" id="IPR001098">
    <property type="entry name" value="DNA-dir_DNA_pol_A_palm_dom"/>
</dbReference>
<dbReference type="GO" id="GO:0039693">
    <property type="term" value="P:viral DNA genome replication"/>
    <property type="evidence" value="ECO:0007669"/>
    <property type="project" value="UniProtKB-KW"/>
</dbReference>
<proteinExistence type="predicted"/>